<comment type="caution">
    <text evidence="4">The sequence shown here is derived from an EMBL/GenBank/DDBJ whole genome shotgun (WGS) entry which is preliminary data.</text>
</comment>
<feature type="domain" description="F-box" evidence="2">
    <location>
        <begin position="334"/>
        <end position="362"/>
    </location>
</feature>
<feature type="domain" description="F-box associated beta-propeller type 3" evidence="3">
    <location>
        <begin position="42"/>
        <end position="240"/>
    </location>
</feature>
<dbReference type="InterPro" id="IPR001810">
    <property type="entry name" value="F-box_dom"/>
</dbReference>
<accession>A0A6G1F043</accession>
<protein>
    <submittedName>
        <fullName evidence="4">Uncharacterized protein</fullName>
    </submittedName>
</protein>
<dbReference type="SUPFAM" id="SSF81383">
    <property type="entry name" value="F-box domain"/>
    <property type="match status" value="1"/>
</dbReference>
<dbReference type="Proteomes" id="UP000479710">
    <property type="component" value="Unassembled WGS sequence"/>
</dbReference>
<dbReference type="PANTHER" id="PTHR31672">
    <property type="entry name" value="BNACNNG10540D PROTEIN"/>
    <property type="match status" value="1"/>
</dbReference>
<dbReference type="Pfam" id="PF00646">
    <property type="entry name" value="F-box"/>
    <property type="match status" value="1"/>
</dbReference>
<dbReference type="EMBL" id="SPHZ02000002">
    <property type="protein sequence ID" value="KAF0930209.1"/>
    <property type="molecule type" value="Genomic_DNA"/>
</dbReference>
<evidence type="ECO:0000313" key="5">
    <source>
        <dbReference type="Proteomes" id="UP000479710"/>
    </source>
</evidence>
<sequence>MFLVSDDEDHLCSWQAPGGDRVRRLMSVDAITQGSRLIPLTGKPCRGLVLLRCVSSLWHYVCNPSTGELLPVPDCRIAEVGEHCVSYGLGYIPATREYKIVRLLCCCDNGVPVATRCEVFVLGASTCWRPSAGGKPPIYNVARGKAAVFFNGKLHFSGSGGSIVTFDVANQTFGLLMHPCDIPVTASPRVSELGGYLYVSHGMHFSDEPQEPFTMWKLKDYEAARWEKLCCIDQSAWPDAAKTWMTPVEIIYEPGSRREKKIMFKSGTGKVFAVDLDVDGGARPEILLPPENVPAMGGSTDFVPRLMGMYEESLVSVGRTVEEIIFSSPVSTAWAEVLKRLPTRSAARLAAVCRDWRAVIGTACFARSHTAHVKLRGKPRIMFVDASTVKFAALEDVVAGVAPPPLVSQGSKFTCTSSCHGLVICGNATKGYFLCNPCATGGYRKLQVEFDDEASLASMDGQDADTFFHGSIGLGYDGETSNHIAVCLFYNRRDYQMECIVRDAQLGGPWFATDEPPASSAEAGGKRAARLRQRQAVLEGPPRSHVMSIVEIRDTLCAACSCLSSGTLELWTMKDDHSWSLQFEIDLDRFSPEYSPETAVPLAVDGSDGRILLSTGRSLGYYDPGTGEMETIYSLGAPRDQHDDDKFVKQKHTEKGH</sequence>
<gene>
    <name evidence="4" type="ORF">E2562_030856</name>
</gene>
<feature type="region of interest" description="Disordered" evidence="1">
    <location>
        <begin position="636"/>
        <end position="657"/>
    </location>
</feature>
<dbReference type="InterPro" id="IPR013187">
    <property type="entry name" value="F-box-assoc_dom_typ3"/>
</dbReference>
<organism evidence="4 5">
    <name type="scientific">Oryza meyeriana var. granulata</name>
    <dbReference type="NCBI Taxonomy" id="110450"/>
    <lineage>
        <taxon>Eukaryota</taxon>
        <taxon>Viridiplantae</taxon>
        <taxon>Streptophyta</taxon>
        <taxon>Embryophyta</taxon>
        <taxon>Tracheophyta</taxon>
        <taxon>Spermatophyta</taxon>
        <taxon>Magnoliopsida</taxon>
        <taxon>Liliopsida</taxon>
        <taxon>Poales</taxon>
        <taxon>Poaceae</taxon>
        <taxon>BOP clade</taxon>
        <taxon>Oryzoideae</taxon>
        <taxon>Oryzeae</taxon>
        <taxon>Oryzinae</taxon>
        <taxon>Oryza</taxon>
        <taxon>Oryza meyeriana</taxon>
    </lineage>
</organism>
<keyword evidence="5" id="KW-1185">Reference proteome</keyword>
<dbReference type="OrthoDB" id="597540at2759"/>
<dbReference type="PANTHER" id="PTHR31672:SF13">
    <property type="entry name" value="F-BOX PROTEIN CPR30-LIKE"/>
    <property type="match status" value="1"/>
</dbReference>
<dbReference type="Pfam" id="PF08268">
    <property type="entry name" value="FBA_3"/>
    <property type="match status" value="1"/>
</dbReference>
<proteinExistence type="predicted"/>
<name>A0A6G1F043_9ORYZ</name>
<dbReference type="InterPro" id="IPR017451">
    <property type="entry name" value="F-box-assoc_interact_dom"/>
</dbReference>
<dbReference type="NCBIfam" id="TIGR01640">
    <property type="entry name" value="F_box_assoc_1"/>
    <property type="match status" value="1"/>
</dbReference>
<dbReference type="InterPro" id="IPR036047">
    <property type="entry name" value="F-box-like_dom_sf"/>
</dbReference>
<dbReference type="InterPro" id="IPR050796">
    <property type="entry name" value="SCF_F-box_component"/>
</dbReference>
<evidence type="ECO:0000313" key="4">
    <source>
        <dbReference type="EMBL" id="KAF0930209.1"/>
    </source>
</evidence>
<evidence type="ECO:0000256" key="1">
    <source>
        <dbReference type="SAM" id="MobiDB-lite"/>
    </source>
</evidence>
<evidence type="ECO:0000259" key="2">
    <source>
        <dbReference type="Pfam" id="PF00646"/>
    </source>
</evidence>
<dbReference type="AlphaFoldDB" id="A0A6G1F043"/>
<evidence type="ECO:0000259" key="3">
    <source>
        <dbReference type="Pfam" id="PF08268"/>
    </source>
</evidence>
<feature type="compositionally biased region" description="Basic and acidic residues" evidence="1">
    <location>
        <begin position="639"/>
        <end position="657"/>
    </location>
</feature>
<reference evidence="4 5" key="1">
    <citation type="submission" date="2019-11" db="EMBL/GenBank/DDBJ databases">
        <title>Whole genome sequence of Oryza granulata.</title>
        <authorList>
            <person name="Li W."/>
        </authorList>
    </citation>
    <scope>NUCLEOTIDE SEQUENCE [LARGE SCALE GENOMIC DNA]</scope>
    <source>
        <strain evidence="5">cv. Menghai</strain>
        <tissue evidence="4">Leaf</tissue>
    </source>
</reference>